<keyword evidence="1" id="KW-0472">Membrane</keyword>
<name>A0AAD6V1V7_9AGAR</name>
<proteinExistence type="predicted"/>
<keyword evidence="1" id="KW-1133">Transmembrane helix</keyword>
<keyword evidence="1" id="KW-0812">Transmembrane</keyword>
<protein>
    <submittedName>
        <fullName evidence="2">Uncharacterized protein</fullName>
    </submittedName>
</protein>
<keyword evidence="3" id="KW-1185">Reference proteome</keyword>
<dbReference type="AlphaFoldDB" id="A0AAD6V1V7"/>
<organism evidence="2 3">
    <name type="scientific">Mycena pura</name>
    <dbReference type="NCBI Taxonomy" id="153505"/>
    <lineage>
        <taxon>Eukaryota</taxon>
        <taxon>Fungi</taxon>
        <taxon>Dikarya</taxon>
        <taxon>Basidiomycota</taxon>
        <taxon>Agaricomycotina</taxon>
        <taxon>Agaricomycetes</taxon>
        <taxon>Agaricomycetidae</taxon>
        <taxon>Agaricales</taxon>
        <taxon>Marasmiineae</taxon>
        <taxon>Mycenaceae</taxon>
        <taxon>Mycena</taxon>
    </lineage>
</organism>
<feature type="transmembrane region" description="Helical" evidence="1">
    <location>
        <begin position="59"/>
        <end position="81"/>
    </location>
</feature>
<reference evidence="2" key="1">
    <citation type="submission" date="2023-03" db="EMBL/GenBank/DDBJ databases">
        <title>Massive genome expansion in bonnet fungi (Mycena s.s.) driven by repeated elements and novel gene families across ecological guilds.</title>
        <authorList>
            <consortium name="Lawrence Berkeley National Laboratory"/>
            <person name="Harder C.B."/>
            <person name="Miyauchi S."/>
            <person name="Viragh M."/>
            <person name="Kuo A."/>
            <person name="Thoen E."/>
            <person name="Andreopoulos B."/>
            <person name="Lu D."/>
            <person name="Skrede I."/>
            <person name="Drula E."/>
            <person name="Henrissat B."/>
            <person name="Morin E."/>
            <person name="Kohler A."/>
            <person name="Barry K."/>
            <person name="LaButti K."/>
            <person name="Morin E."/>
            <person name="Salamov A."/>
            <person name="Lipzen A."/>
            <person name="Mereny Z."/>
            <person name="Hegedus B."/>
            <person name="Baldrian P."/>
            <person name="Stursova M."/>
            <person name="Weitz H."/>
            <person name="Taylor A."/>
            <person name="Grigoriev I.V."/>
            <person name="Nagy L.G."/>
            <person name="Martin F."/>
            <person name="Kauserud H."/>
        </authorList>
    </citation>
    <scope>NUCLEOTIDE SEQUENCE</scope>
    <source>
        <strain evidence="2">9144</strain>
    </source>
</reference>
<evidence type="ECO:0000313" key="2">
    <source>
        <dbReference type="EMBL" id="KAJ7197560.1"/>
    </source>
</evidence>
<dbReference type="EMBL" id="JARJCW010000077">
    <property type="protein sequence ID" value="KAJ7197560.1"/>
    <property type="molecule type" value="Genomic_DNA"/>
</dbReference>
<accession>A0AAD6V1V7</accession>
<sequence>FWFPAGVVAGAGFIGLPILLTTDAENIAVIQRVFKALLENASVRGLLRLLPEFDFLPRFTLQLLALSLFALSIFMSHLGLVL</sequence>
<feature type="non-terminal residue" evidence="2">
    <location>
        <position position="82"/>
    </location>
</feature>
<dbReference type="Proteomes" id="UP001219525">
    <property type="component" value="Unassembled WGS sequence"/>
</dbReference>
<comment type="caution">
    <text evidence="2">The sequence shown here is derived from an EMBL/GenBank/DDBJ whole genome shotgun (WGS) entry which is preliminary data.</text>
</comment>
<evidence type="ECO:0000313" key="3">
    <source>
        <dbReference type="Proteomes" id="UP001219525"/>
    </source>
</evidence>
<gene>
    <name evidence="2" type="ORF">GGX14DRAFT_471041</name>
</gene>
<evidence type="ECO:0000256" key="1">
    <source>
        <dbReference type="SAM" id="Phobius"/>
    </source>
</evidence>